<feature type="transmembrane region" description="Helical" evidence="1">
    <location>
        <begin position="57"/>
        <end position="80"/>
    </location>
</feature>
<reference evidence="2" key="2">
    <citation type="submission" date="2006-05" db="EMBL/GenBank/DDBJ databases">
        <title>Sequencing of the draft genome and assembly of Desulfuromonas acetoxidans DSM 684.</title>
        <authorList>
            <consortium name="US DOE Joint Genome Institute (JGI-PGF)"/>
            <person name="Copeland A."/>
            <person name="Lucas S."/>
            <person name="Lapidus A."/>
            <person name="Barry K."/>
            <person name="Detter J.C."/>
            <person name="Glavina del Rio T."/>
            <person name="Hammon N."/>
            <person name="Israni S."/>
            <person name="Dalin E."/>
            <person name="Tice H."/>
            <person name="Bruce D."/>
            <person name="Pitluck S."/>
            <person name="Richardson P."/>
        </authorList>
    </citation>
    <scope>NUCLEOTIDE SEQUENCE [LARGE SCALE GENOMIC DNA]</scope>
    <source>
        <strain evidence="2">DSM 684</strain>
    </source>
</reference>
<keyword evidence="1" id="KW-0472">Membrane</keyword>
<keyword evidence="1" id="KW-0812">Transmembrane</keyword>
<sequence length="94" mass="10637">MADKTMTLKQRYAEPLSRARARIGRRIFFAYLGLYGLFVVAHVGWPQLTRYRVGGVGLGLIACVVLMAATCVAALLFHLWCERLERRARQGEQP</sequence>
<evidence type="ECO:0000313" key="2">
    <source>
        <dbReference type="EMBL" id="EAT14391.1"/>
    </source>
</evidence>
<dbReference type="EMBL" id="AAEW02000029">
    <property type="protein sequence ID" value="EAT14391.1"/>
    <property type="molecule type" value="Genomic_DNA"/>
</dbReference>
<organism evidence="2 3">
    <name type="scientific">Desulfuromonas acetoxidans (strain DSM 684 / 11070)</name>
    <dbReference type="NCBI Taxonomy" id="281689"/>
    <lineage>
        <taxon>Bacteria</taxon>
        <taxon>Pseudomonadati</taxon>
        <taxon>Thermodesulfobacteriota</taxon>
        <taxon>Desulfuromonadia</taxon>
        <taxon>Desulfuromonadales</taxon>
        <taxon>Desulfuromonadaceae</taxon>
        <taxon>Desulfuromonas</taxon>
    </lineage>
</organism>
<evidence type="ECO:0000256" key="1">
    <source>
        <dbReference type="SAM" id="Phobius"/>
    </source>
</evidence>
<evidence type="ECO:0008006" key="4">
    <source>
        <dbReference type="Google" id="ProtNLM"/>
    </source>
</evidence>
<comment type="caution">
    <text evidence="2">The sequence shown here is derived from an EMBL/GenBank/DDBJ whole genome shotgun (WGS) entry which is preliminary data.</text>
</comment>
<accession>Q1JVX5</accession>
<dbReference type="RefSeq" id="WP_006002834.1">
    <property type="nucleotide sequence ID" value="NZ_AAEW02000029.1"/>
</dbReference>
<gene>
    <name evidence="2" type="ORF">Dace_0304</name>
</gene>
<proteinExistence type="predicted"/>
<dbReference type="Proteomes" id="UP000005695">
    <property type="component" value="Unassembled WGS sequence"/>
</dbReference>
<dbReference type="AlphaFoldDB" id="Q1JVX5"/>
<feature type="transmembrane region" description="Helical" evidence="1">
    <location>
        <begin position="27"/>
        <end position="45"/>
    </location>
</feature>
<keyword evidence="3" id="KW-1185">Reference proteome</keyword>
<evidence type="ECO:0000313" key="3">
    <source>
        <dbReference type="Proteomes" id="UP000005695"/>
    </source>
</evidence>
<protein>
    <recommendedName>
        <fullName evidence="4">DUF485 domain-containing protein</fullName>
    </recommendedName>
</protein>
<name>Q1JVX5_DESA6</name>
<reference evidence="2" key="1">
    <citation type="submission" date="2006-05" db="EMBL/GenBank/DDBJ databases">
        <title>Annotation of the draft genome assembly of Desulfuromonas acetoxidans DSM 684.</title>
        <authorList>
            <consortium name="US DOE Joint Genome Institute (JGI-ORNL)"/>
            <person name="Larimer F."/>
            <person name="Land M."/>
            <person name="Hauser L."/>
        </authorList>
    </citation>
    <scope>NUCLEOTIDE SEQUENCE [LARGE SCALE GENOMIC DNA]</scope>
    <source>
        <strain evidence="2">DSM 684</strain>
    </source>
</reference>
<keyword evidence="1" id="KW-1133">Transmembrane helix</keyword>